<organism evidence="2 3">
    <name type="scientific">Xenotaenia resolanae</name>
    <dbReference type="NCBI Taxonomy" id="208358"/>
    <lineage>
        <taxon>Eukaryota</taxon>
        <taxon>Metazoa</taxon>
        <taxon>Chordata</taxon>
        <taxon>Craniata</taxon>
        <taxon>Vertebrata</taxon>
        <taxon>Euteleostomi</taxon>
        <taxon>Actinopterygii</taxon>
        <taxon>Neopterygii</taxon>
        <taxon>Teleostei</taxon>
        <taxon>Neoteleostei</taxon>
        <taxon>Acanthomorphata</taxon>
        <taxon>Ovalentaria</taxon>
        <taxon>Atherinomorphae</taxon>
        <taxon>Cyprinodontiformes</taxon>
        <taxon>Goodeidae</taxon>
        <taxon>Xenotaenia</taxon>
    </lineage>
</organism>
<evidence type="ECO:0000313" key="3">
    <source>
        <dbReference type="Proteomes" id="UP001444071"/>
    </source>
</evidence>
<dbReference type="PANTHER" id="PTHR28547">
    <property type="entry name" value="PROTEIN MMS22-LIKE"/>
    <property type="match status" value="1"/>
</dbReference>
<dbReference type="Pfam" id="PF14910">
    <property type="entry name" value="MMS22L_N"/>
    <property type="match status" value="1"/>
</dbReference>
<dbReference type="InterPro" id="IPR042320">
    <property type="entry name" value="MMS22-like"/>
</dbReference>
<protein>
    <submittedName>
        <fullName evidence="2">Protein MMS22-like</fullName>
    </submittedName>
</protein>
<dbReference type="PANTHER" id="PTHR28547:SF1">
    <property type="entry name" value="PROTEIN MMS22-LIKE"/>
    <property type="match status" value="1"/>
</dbReference>
<dbReference type="EMBL" id="JAHRIM010023118">
    <property type="protein sequence ID" value="MEQ2263579.1"/>
    <property type="molecule type" value="Genomic_DNA"/>
</dbReference>
<dbReference type="Proteomes" id="UP001444071">
    <property type="component" value="Unassembled WGS sequence"/>
</dbReference>
<dbReference type="InterPro" id="IPR029425">
    <property type="entry name" value="MMS22L_N"/>
</dbReference>
<gene>
    <name evidence="2" type="primary">MMS22L_1</name>
    <name evidence="2" type="ORF">XENORESO_009972</name>
</gene>
<sequence>MAEEFSESLTPPVSPFAADSQCDLAAAQPPCFCCFEAKDDHTEALSSEGYLGRGSLKRLLMRLDPAPTGFETDTVDIFGFPWVTETALVESTKLLFGLFRQTFYKLETLFQSSSHDF</sequence>
<accession>A0ABV0W344</accession>
<proteinExistence type="predicted"/>
<reference evidence="2 3" key="1">
    <citation type="submission" date="2021-06" db="EMBL/GenBank/DDBJ databases">
        <authorList>
            <person name="Palmer J.M."/>
        </authorList>
    </citation>
    <scope>NUCLEOTIDE SEQUENCE [LARGE SCALE GENOMIC DNA]</scope>
    <source>
        <strain evidence="2 3">XR_2019</strain>
        <tissue evidence="2">Muscle</tissue>
    </source>
</reference>
<comment type="caution">
    <text evidence="2">The sequence shown here is derived from an EMBL/GenBank/DDBJ whole genome shotgun (WGS) entry which is preliminary data.</text>
</comment>
<feature type="domain" description="Protein MMS22-like N-terminal" evidence="1">
    <location>
        <begin position="29"/>
        <end position="117"/>
    </location>
</feature>
<evidence type="ECO:0000313" key="2">
    <source>
        <dbReference type="EMBL" id="MEQ2263579.1"/>
    </source>
</evidence>
<name>A0ABV0W344_9TELE</name>
<keyword evidence="3" id="KW-1185">Reference proteome</keyword>
<feature type="non-terminal residue" evidence="2">
    <location>
        <position position="117"/>
    </location>
</feature>
<evidence type="ECO:0000259" key="1">
    <source>
        <dbReference type="Pfam" id="PF14910"/>
    </source>
</evidence>